<evidence type="ECO:0000256" key="7">
    <source>
        <dbReference type="SAM" id="MobiDB-lite"/>
    </source>
</evidence>
<dbReference type="GeneID" id="17318963"/>
<dbReference type="InterPro" id="IPR052081">
    <property type="entry name" value="Dispatched_Hh_regulator"/>
</dbReference>
<dbReference type="PROSITE" id="PS50156">
    <property type="entry name" value="SSD"/>
    <property type="match status" value="1"/>
</dbReference>
<accession>R7QR56</accession>
<keyword evidence="4 8" id="KW-0472">Membrane</keyword>
<evidence type="ECO:0000256" key="5">
    <source>
        <dbReference type="ARBA" id="ARBA00023180"/>
    </source>
</evidence>
<evidence type="ECO:0000256" key="4">
    <source>
        <dbReference type="ARBA" id="ARBA00023136"/>
    </source>
</evidence>
<dbReference type="SUPFAM" id="SSF82866">
    <property type="entry name" value="Multidrug efflux transporter AcrB transmembrane domain"/>
    <property type="match status" value="2"/>
</dbReference>
<feature type="transmembrane region" description="Helical" evidence="8">
    <location>
        <begin position="907"/>
        <end position="932"/>
    </location>
</feature>
<keyword evidence="11" id="KW-1185">Reference proteome</keyword>
<evidence type="ECO:0000256" key="8">
    <source>
        <dbReference type="SAM" id="Phobius"/>
    </source>
</evidence>
<dbReference type="OrthoDB" id="5360at2759"/>
<dbReference type="Proteomes" id="UP000012073">
    <property type="component" value="Unassembled WGS sequence"/>
</dbReference>
<evidence type="ECO:0000256" key="3">
    <source>
        <dbReference type="ARBA" id="ARBA00022989"/>
    </source>
</evidence>
<feature type="transmembrane region" description="Helical" evidence="8">
    <location>
        <begin position="865"/>
        <end position="887"/>
    </location>
</feature>
<reference evidence="11" key="1">
    <citation type="journal article" date="2013" name="Proc. Natl. Acad. Sci. U.S.A.">
        <title>Genome structure and metabolic features in the red seaweed Chondrus crispus shed light on evolution of the Archaeplastida.</title>
        <authorList>
            <person name="Collen J."/>
            <person name="Porcel B."/>
            <person name="Carre W."/>
            <person name="Ball S.G."/>
            <person name="Chaparro C."/>
            <person name="Tonon T."/>
            <person name="Barbeyron T."/>
            <person name="Michel G."/>
            <person name="Noel B."/>
            <person name="Valentin K."/>
            <person name="Elias M."/>
            <person name="Artiguenave F."/>
            <person name="Arun A."/>
            <person name="Aury J.M."/>
            <person name="Barbosa-Neto J.F."/>
            <person name="Bothwell J.H."/>
            <person name="Bouget F.Y."/>
            <person name="Brillet L."/>
            <person name="Cabello-Hurtado F."/>
            <person name="Capella-Gutierrez S."/>
            <person name="Charrier B."/>
            <person name="Cladiere L."/>
            <person name="Cock J.M."/>
            <person name="Coelho S.M."/>
            <person name="Colleoni C."/>
            <person name="Czjzek M."/>
            <person name="Da Silva C."/>
            <person name="Delage L."/>
            <person name="Denoeud F."/>
            <person name="Deschamps P."/>
            <person name="Dittami S.M."/>
            <person name="Gabaldon T."/>
            <person name="Gachon C.M."/>
            <person name="Groisillier A."/>
            <person name="Herve C."/>
            <person name="Jabbari K."/>
            <person name="Katinka M."/>
            <person name="Kloareg B."/>
            <person name="Kowalczyk N."/>
            <person name="Labadie K."/>
            <person name="Leblanc C."/>
            <person name="Lopez P.J."/>
            <person name="McLachlan D.H."/>
            <person name="Meslet-Cladiere L."/>
            <person name="Moustafa A."/>
            <person name="Nehr Z."/>
            <person name="Nyvall Collen P."/>
            <person name="Panaud O."/>
            <person name="Partensky F."/>
            <person name="Poulain J."/>
            <person name="Rensing S.A."/>
            <person name="Rousvoal S."/>
            <person name="Samson G."/>
            <person name="Symeonidi A."/>
            <person name="Weissenbach J."/>
            <person name="Zambounis A."/>
            <person name="Wincker P."/>
            <person name="Boyen C."/>
        </authorList>
    </citation>
    <scope>NUCLEOTIDE SEQUENCE [LARGE SCALE GENOMIC DNA]</scope>
    <source>
        <strain evidence="11">cv. Stackhouse</strain>
    </source>
</reference>
<keyword evidence="3 8" id="KW-1133">Transmembrane helix</keyword>
<protein>
    <recommendedName>
        <fullName evidence="9">SSD domain-containing protein</fullName>
    </recommendedName>
</protein>
<feature type="transmembrane region" description="Helical" evidence="8">
    <location>
        <begin position="806"/>
        <end position="825"/>
    </location>
</feature>
<evidence type="ECO:0000313" key="11">
    <source>
        <dbReference type="Proteomes" id="UP000012073"/>
    </source>
</evidence>
<proteinExistence type="inferred from homology"/>
<feature type="domain" description="SSD" evidence="9">
    <location>
        <begin position="344"/>
        <end position="480"/>
    </location>
</feature>
<comment type="subcellular location">
    <subcellularLocation>
        <location evidence="1">Membrane</location>
        <topology evidence="1">Multi-pass membrane protein</topology>
    </subcellularLocation>
</comment>
<dbReference type="InterPro" id="IPR003392">
    <property type="entry name" value="PTHD_SSD"/>
</dbReference>
<feature type="transmembrane region" description="Helical" evidence="8">
    <location>
        <begin position="938"/>
        <end position="960"/>
    </location>
</feature>
<feature type="transmembrane region" description="Helical" evidence="8">
    <location>
        <begin position="548"/>
        <end position="567"/>
    </location>
</feature>
<organism evidence="10 11">
    <name type="scientific">Chondrus crispus</name>
    <name type="common">Carrageen Irish moss</name>
    <name type="synonym">Polymorpha crispa</name>
    <dbReference type="NCBI Taxonomy" id="2769"/>
    <lineage>
        <taxon>Eukaryota</taxon>
        <taxon>Rhodophyta</taxon>
        <taxon>Florideophyceae</taxon>
        <taxon>Rhodymeniophycidae</taxon>
        <taxon>Gigartinales</taxon>
        <taxon>Gigartinaceae</taxon>
        <taxon>Chondrus</taxon>
    </lineage>
</organism>
<dbReference type="GO" id="GO:0022857">
    <property type="term" value="F:transmembrane transporter activity"/>
    <property type="evidence" value="ECO:0007669"/>
    <property type="project" value="TreeGrafter"/>
</dbReference>
<dbReference type="STRING" id="2769.R7QR56"/>
<comment type="similarity">
    <text evidence="6">Belongs to the dispatched family.</text>
</comment>
<evidence type="ECO:0000256" key="6">
    <source>
        <dbReference type="ARBA" id="ARBA00038046"/>
    </source>
</evidence>
<evidence type="ECO:0000256" key="1">
    <source>
        <dbReference type="ARBA" id="ARBA00004141"/>
    </source>
</evidence>
<dbReference type="PhylomeDB" id="R7QR56"/>
<feature type="transmembrane region" description="Helical" evidence="8">
    <location>
        <begin position="455"/>
        <end position="482"/>
    </location>
</feature>
<dbReference type="RefSeq" id="XP_005711256.1">
    <property type="nucleotide sequence ID" value="XM_005711199.1"/>
</dbReference>
<dbReference type="PANTHER" id="PTHR45951:SF7">
    <property type="entry name" value="SSD DOMAIN-CONTAINING PROTEIN"/>
    <property type="match status" value="1"/>
</dbReference>
<dbReference type="InterPro" id="IPR000731">
    <property type="entry name" value="SSD"/>
</dbReference>
<evidence type="ECO:0000256" key="2">
    <source>
        <dbReference type="ARBA" id="ARBA00022692"/>
    </source>
</evidence>
<keyword evidence="2 8" id="KW-0812">Transmembrane</keyword>
<evidence type="ECO:0000259" key="9">
    <source>
        <dbReference type="PROSITE" id="PS50156"/>
    </source>
</evidence>
<keyword evidence="5" id="KW-0325">Glycoprotein</keyword>
<dbReference type="Gramene" id="CDF40962">
    <property type="protein sequence ID" value="CDF40962"/>
    <property type="gene ID" value="CHC_T00007552001"/>
</dbReference>
<dbReference type="PANTHER" id="PTHR45951">
    <property type="entry name" value="PROTEIN DISPATCHED-RELATED"/>
    <property type="match status" value="1"/>
</dbReference>
<feature type="transmembrane region" description="Helical" evidence="8">
    <location>
        <begin position="429"/>
        <end position="449"/>
    </location>
</feature>
<dbReference type="OMA" id="HIGHAYA"/>
<dbReference type="EMBL" id="HG002285">
    <property type="protein sequence ID" value="CDF40962.1"/>
    <property type="molecule type" value="Genomic_DNA"/>
</dbReference>
<evidence type="ECO:0000313" key="10">
    <source>
        <dbReference type="EMBL" id="CDF40962.1"/>
    </source>
</evidence>
<feature type="transmembrane region" description="Helical" evidence="8">
    <location>
        <begin position="32"/>
        <end position="54"/>
    </location>
</feature>
<dbReference type="KEGG" id="ccp:CHC_T00007552001"/>
<feature type="transmembrane region" description="Helical" evidence="8">
    <location>
        <begin position="320"/>
        <end position="340"/>
    </location>
</feature>
<gene>
    <name evidence="10" type="ORF">CHC_T00007552001</name>
</gene>
<name>R7QR56_CHOCR</name>
<feature type="transmembrane region" description="Helical" evidence="8">
    <location>
        <begin position="832"/>
        <end position="853"/>
    </location>
</feature>
<dbReference type="Gene3D" id="1.20.1640.10">
    <property type="entry name" value="Multidrug efflux transporter AcrB transmembrane domain"/>
    <property type="match status" value="2"/>
</dbReference>
<sequence length="1030" mass="114626">MAHTAAEQEASAASVKPILWARLSVNHTKKTCAISCAVPIVALVIVIFATSLSIDDPSERDFLVRDDIRSIREDGRRAARERYPYRGRGAPPDDTAVSRGESSFYHDLAILFRGRVGKDGPVGIFDDTQSQATNLLTKEGLALMKKAEDVLWMDPELGQFCLNDPSARDCDGNPLKCVLPKSVLMSEHLYGRWTGEGEERRLCGRKEGNQQVSDVAFDDFIDSLVERDQDGNLFVKPLFSSYIGTDFTPDNRESWVAHSYFPIGVPFEGFATEDDRSAEQDKAYDTWASAAAELAEGFTTEDVDVFLASSALVNGSFNSIIVRDLSFSIAAIVMVFFVIWFHTSSAFLASSAMLQIFLAFPFSYFFYRVVFRQNYFAALQILVIFLILGIGADDVFVFTDAWRQSVVVLGSQCDLVTRMSWTYRRAAKAMSVTSITTAAAFFVTASSPIMPIGTLGVWAGTLVLLQFLLVITIYPCSVVIWYRFWRARPITNCFRRAVENSESAPRVPLWHRCLPLKWRPAAEANGVDEYRSIEKLFRGKWTNAVNRFRFILLGVAVVLVAVSLYLATRLQPPSENEEFLPESNPLRVAVITLDRAFPRSEAALQLEVRITWGIVGTDRTGTSKFDPADTGTPILDEKFDLKNEAGQRHLLNACIFFRSKKNLLFQEETIDADDRIQCWIEKYKTWREDMGNGNFETFSTEAALIEDIIAFGNHETDGGKPNLPYLTNQHIAFNDELNRIVFTELRFLSPVEAAEPYKVMFPVYEEWQRELDAFNDQTPGAIKDSVGNAIATGGYSWTYMITQRTLVRTMFVGIAVMLAVALVALCISTANWAIAIVATATISGIVAMLLGLISLYGWELGITESIGVVIAIGYSFDGAAHIATAYIESRNVQRFERTRDALTDLGISVLFGALTTFLAGCMLFPAIIVFFFKFAGLIVSTIALSLLWSLVFLPSMLLVLGPTGDFGSFKAFYRKLRSRSLKKQITESEEPHASPKEIFADEAQDGGFAESNSNKDDAVHHKNTAGVTLS</sequence>
<feature type="transmembrane region" description="Helical" evidence="8">
    <location>
        <begin position="373"/>
        <end position="392"/>
    </location>
</feature>
<dbReference type="GO" id="GO:0016020">
    <property type="term" value="C:membrane"/>
    <property type="evidence" value="ECO:0007669"/>
    <property type="project" value="UniProtKB-SubCell"/>
</dbReference>
<feature type="region of interest" description="Disordered" evidence="7">
    <location>
        <begin position="1006"/>
        <end position="1030"/>
    </location>
</feature>
<dbReference type="AlphaFoldDB" id="R7QR56"/>
<dbReference type="Pfam" id="PF02460">
    <property type="entry name" value="Patched"/>
    <property type="match status" value="1"/>
</dbReference>
<feature type="transmembrane region" description="Helical" evidence="8">
    <location>
        <begin position="347"/>
        <end position="367"/>
    </location>
</feature>